<dbReference type="CDD" id="cd17316">
    <property type="entry name" value="MFS_SV2_like"/>
    <property type="match status" value="1"/>
</dbReference>
<dbReference type="PROSITE" id="PS00217">
    <property type="entry name" value="SUGAR_TRANSPORT_2"/>
    <property type="match status" value="1"/>
</dbReference>
<dbReference type="PANTHER" id="PTHR23511:SF34">
    <property type="entry name" value="SYNAPTIC VESICLE GLYCOPROTEIN 2"/>
    <property type="match status" value="1"/>
</dbReference>
<organism evidence="10 11">
    <name type="scientific">Citrobacter sedlakii</name>
    <dbReference type="NCBI Taxonomy" id="67826"/>
    <lineage>
        <taxon>Bacteria</taxon>
        <taxon>Pseudomonadati</taxon>
        <taxon>Pseudomonadota</taxon>
        <taxon>Gammaproteobacteria</taxon>
        <taxon>Enterobacterales</taxon>
        <taxon>Enterobacteriaceae</taxon>
        <taxon>Citrobacter</taxon>
        <taxon>Citrobacter freundii complex</taxon>
    </lineage>
</organism>
<proteinExistence type="inferred from homology"/>
<feature type="transmembrane region" description="Helical" evidence="8">
    <location>
        <begin position="250"/>
        <end position="270"/>
    </location>
</feature>
<evidence type="ECO:0000256" key="7">
    <source>
        <dbReference type="ARBA" id="ARBA00023136"/>
    </source>
</evidence>
<evidence type="ECO:0000313" key="10">
    <source>
        <dbReference type="EMBL" id="MBJ8381789.1"/>
    </source>
</evidence>
<keyword evidence="5 8" id="KW-0812">Transmembrane</keyword>
<evidence type="ECO:0000256" key="2">
    <source>
        <dbReference type="ARBA" id="ARBA00010992"/>
    </source>
</evidence>
<evidence type="ECO:0000256" key="5">
    <source>
        <dbReference type="ARBA" id="ARBA00022692"/>
    </source>
</evidence>
<feature type="transmembrane region" description="Helical" evidence="8">
    <location>
        <begin position="336"/>
        <end position="358"/>
    </location>
</feature>
<feature type="transmembrane region" description="Helical" evidence="8">
    <location>
        <begin position="54"/>
        <end position="74"/>
    </location>
</feature>
<evidence type="ECO:0000256" key="4">
    <source>
        <dbReference type="ARBA" id="ARBA00022475"/>
    </source>
</evidence>
<evidence type="ECO:0000256" key="6">
    <source>
        <dbReference type="ARBA" id="ARBA00022989"/>
    </source>
</evidence>
<evidence type="ECO:0000313" key="11">
    <source>
        <dbReference type="Proteomes" id="UP000746649"/>
    </source>
</evidence>
<accession>A0ABS0ZSR5</accession>
<dbReference type="Pfam" id="PF00083">
    <property type="entry name" value="Sugar_tr"/>
    <property type="match status" value="1"/>
</dbReference>
<evidence type="ECO:0000256" key="3">
    <source>
        <dbReference type="ARBA" id="ARBA00022448"/>
    </source>
</evidence>
<feature type="transmembrane region" description="Helical" evidence="8">
    <location>
        <begin position="397"/>
        <end position="421"/>
    </location>
</feature>
<feature type="transmembrane region" description="Helical" evidence="8">
    <location>
        <begin position="173"/>
        <end position="194"/>
    </location>
</feature>
<name>A0ABS0ZSR5_9ENTR</name>
<protein>
    <submittedName>
        <fullName evidence="10">MFS transporter</fullName>
    </submittedName>
</protein>
<feature type="transmembrane region" description="Helical" evidence="8">
    <location>
        <begin position="86"/>
        <end position="104"/>
    </location>
</feature>
<evidence type="ECO:0000259" key="9">
    <source>
        <dbReference type="PROSITE" id="PS50850"/>
    </source>
</evidence>
<comment type="subcellular location">
    <subcellularLocation>
        <location evidence="1">Cell membrane</location>
        <topology evidence="1">Multi-pass membrane protein</topology>
    </subcellularLocation>
</comment>
<keyword evidence="6 8" id="KW-1133">Transmembrane helix</keyword>
<keyword evidence="4" id="KW-1003">Cell membrane</keyword>
<keyword evidence="3" id="KW-0813">Transport</keyword>
<reference evidence="10 11" key="1">
    <citation type="submission" date="2020-11" db="EMBL/GenBank/DDBJ databases">
        <title>Enhanced detection system for hospital associated transmission using whole genome sequencing surveillance.</title>
        <authorList>
            <person name="Harrison L.H."/>
            <person name="Van Tyne D."/>
            <person name="Marsh J.W."/>
            <person name="Griffith M.P."/>
            <person name="Snyder D.J."/>
            <person name="Cooper V.S."/>
            <person name="Mustapha M."/>
        </authorList>
    </citation>
    <scope>NUCLEOTIDE SEQUENCE [LARGE SCALE GENOMIC DNA]</scope>
    <source>
        <strain evidence="10 11">CB00117</strain>
    </source>
</reference>
<evidence type="ECO:0000256" key="8">
    <source>
        <dbReference type="SAM" id="Phobius"/>
    </source>
</evidence>
<dbReference type="PROSITE" id="PS50850">
    <property type="entry name" value="MFS"/>
    <property type="match status" value="1"/>
</dbReference>
<dbReference type="InterPro" id="IPR036259">
    <property type="entry name" value="MFS_trans_sf"/>
</dbReference>
<dbReference type="Gene3D" id="1.20.1250.20">
    <property type="entry name" value="MFS general substrate transporter like domains"/>
    <property type="match status" value="1"/>
</dbReference>
<keyword evidence="11" id="KW-1185">Reference proteome</keyword>
<feature type="transmembrane region" description="Helical" evidence="8">
    <location>
        <begin position="282"/>
        <end position="303"/>
    </location>
</feature>
<gene>
    <name evidence="10" type="ORF">I6M88_12520</name>
</gene>
<feature type="transmembrane region" description="Helical" evidence="8">
    <location>
        <begin position="144"/>
        <end position="167"/>
    </location>
</feature>
<feature type="transmembrane region" description="Helical" evidence="8">
    <location>
        <begin position="20"/>
        <end position="42"/>
    </location>
</feature>
<dbReference type="InterPro" id="IPR005828">
    <property type="entry name" value="MFS_sugar_transport-like"/>
</dbReference>
<sequence length="449" mass="48631">MNTSPVRMDDLPLNAFHCRIAALTFGAHLTDGYVLGGVGYAIIPLMSAMQLTPFMAGMIGGAALLGLFLGSLILGWVSDHIGRQKIFTFSFMLITIASFLQFFVSTPEQLIALRILIGIGLGGDYSVGHTLLAEFAPRRHRGVLLGAFSVVWTIGYVLASLVGHHFISASPDAWRWLLASAALPALLITLLRWGTPESPRWLIRQGRFAEAHAVVHRYFGPHVLPGDEIAAASTKHIKTLFSARYWRRTVFNSVFFVCLVIPWFVIYTWLPTIARTVGLEDALTASLLLNALLIVGALLGLLLTHLLTHRRFLLGSFLLLAATLFVMAFLPPGSAFTLLLFVLFSTTISAVSNLVGILPAESFPTDIRSLGVGFATAMSRLGAAISTGLLPLTLAQWGMQVTLLLLAGVLLIGFIVTWLWAPETKALPLAVAGRVEKRQGGVNEHSVSV</sequence>
<feature type="transmembrane region" description="Helical" evidence="8">
    <location>
        <begin position="110"/>
        <end position="132"/>
    </location>
</feature>
<dbReference type="InterPro" id="IPR020846">
    <property type="entry name" value="MFS_dom"/>
</dbReference>
<dbReference type="InterPro" id="IPR005829">
    <property type="entry name" value="Sugar_transporter_CS"/>
</dbReference>
<feature type="transmembrane region" description="Helical" evidence="8">
    <location>
        <begin position="370"/>
        <end position="391"/>
    </location>
</feature>
<feature type="domain" description="Major facilitator superfamily (MFS) profile" evidence="9">
    <location>
        <begin position="20"/>
        <end position="425"/>
    </location>
</feature>
<evidence type="ECO:0000256" key="1">
    <source>
        <dbReference type="ARBA" id="ARBA00004651"/>
    </source>
</evidence>
<comment type="similarity">
    <text evidence="2">Belongs to the major facilitator superfamily. Sugar transporter (TC 2.A.1.1) family.</text>
</comment>
<keyword evidence="7 8" id="KW-0472">Membrane</keyword>
<dbReference type="PANTHER" id="PTHR23511">
    <property type="entry name" value="SYNAPTIC VESICLE GLYCOPROTEIN 2"/>
    <property type="match status" value="1"/>
</dbReference>
<comment type="caution">
    <text evidence="10">The sequence shown here is derived from an EMBL/GenBank/DDBJ whole genome shotgun (WGS) entry which is preliminary data.</text>
</comment>
<dbReference type="EMBL" id="JADWND010000005">
    <property type="protein sequence ID" value="MBJ8381789.1"/>
    <property type="molecule type" value="Genomic_DNA"/>
</dbReference>
<dbReference type="Proteomes" id="UP000746649">
    <property type="component" value="Unassembled WGS sequence"/>
</dbReference>
<dbReference type="SUPFAM" id="SSF103473">
    <property type="entry name" value="MFS general substrate transporter"/>
    <property type="match status" value="1"/>
</dbReference>
<feature type="transmembrane region" description="Helical" evidence="8">
    <location>
        <begin position="312"/>
        <end position="330"/>
    </location>
</feature>